<keyword evidence="1" id="KW-0472">Membrane</keyword>
<dbReference type="Proteomes" id="UP000245464">
    <property type="component" value="Chromosome 1"/>
</dbReference>
<comment type="caution">
    <text evidence="3">The sequence shown here is derived from an EMBL/GenBank/DDBJ whole genome shotgun (WGS) entry which is preliminary data.</text>
</comment>
<keyword evidence="1" id="KW-0812">Transmembrane</keyword>
<evidence type="ECO:0000256" key="1">
    <source>
        <dbReference type="SAM" id="Phobius"/>
    </source>
</evidence>
<dbReference type="EMBL" id="NRDI02000001">
    <property type="protein sequence ID" value="KAI1520316.1"/>
    <property type="molecule type" value="Genomic_DNA"/>
</dbReference>
<dbReference type="Pfam" id="PF12716">
    <property type="entry name" value="Apq12"/>
    <property type="match status" value="1"/>
</dbReference>
<proteinExistence type="predicted"/>
<dbReference type="Proteomes" id="UP000249757">
    <property type="component" value="Unassembled WGS sequence"/>
</dbReference>
<dbReference type="EMBL" id="NQIK02000001">
    <property type="protein sequence ID" value="KAF7576501.1"/>
    <property type="molecule type" value="Genomic_DNA"/>
</dbReference>
<evidence type="ECO:0000313" key="3">
    <source>
        <dbReference type="EMBL" id="KAI1520316.1"/>
    </source>
</evidence>
<feature type="transmembrane region" description="Helical" evidence="1">
    <location>
        <begin position="84"/>
        <end position="102"/>
    </location>
</feature>
<keyword evidence="4" id="KW-1185">Reference proteome</keyword>
<dbReference type="OrthoDB" id="3559694at2759"/>
<sequence>MDFVQDYAALLPRLLPPSFANPLLQIITTAFGIQRTLAEHLTPLLTKVVTQPDVATVLALLAIFYISLMMLNMLYRAVMFWVQLAFRLVFWGAIIGLGFWVAKRGPEGFVEDVQGLVEYCVAEYHKYSTEIKEFQQQNEGQIRKKARTQQTKKMSGWL</sequence>
<evidence type="ECO:0000313" key="4">
    <source>
        <dbReference type="Proteomes" id="UP000249757"/>
    </source>
</evidence>
<evidence type="ECO:0000313" key="2">
    <source>
        <dbReference type="EMBL" id="KAF7576501.1"/>
    </source>
</evidence>
<reference evidence="3" key="3">
    <citation type="journal article" date="2022" name="bioRxiv">
        <title>A global pangenome for the wheat fungal pathogen Pyrenophora tritici-repentis and prediction of effector protein structural homology.</title>
        <authorList>
            <person name="Moolhuijzen P."/>
            <person name="See P.T."/>
            <person name="Shi G."/>
            <person name="Powell H.R."/>
            <person name="Cockram J."/>
            <person name="Jorgensen L.N."/>
            <person name="Benslimane H."/>
            <person name="Strelkov S.E."/>
            <person name="Turner J."/>
            <person name="Liu Z."/>
            <person name="Moffat C.S."/>
        </authorList>
    </citation>
    <scope>NUCLEOTIDE SEQUENCE</scope>
    <source>
        <strain evidence="3">86-124</strain>
    </source>
</reference>
<feature type="transmembrane region" description="Helical" evidence="1">
    <location>
        <begin position="54"/>
        <end position="75"/>
    </location>
</feature>
<gene>
    <name evidence="3" type="ORF">Ptr86124_000684</name>
    <name evidence="2" type="ORF">PtrM4_007410</name>
</gene>
<reference evidence="4" key="4">
    <citation type="journal article" date="2022" name="Microb. Genom.">
        <title>A global pangenome for the wheat fungal pathogen Pyrenophora tritici-repentis and prediction of effector protein structural homology.</title>
        <authorList>
            <person name="Moolhuijzen P.M."/>
            <person name="See P.T."/>
            <person name="Shi G."/>
            <person name="Powell H.R."/>
            <person name="Cockram J."/>
            <person name="Jorgensen L.N."/>
            <person name="Benslimane H."/>
            <person name="Strelkov S.E."/>
            <person name="Turner J."/>
            <person name="Liu Z."/>
            <person name="Moffat C.S."/>
        </authorList>
    </citation>
    <scope>NUCLEOTIDE SEQUENCE [LARGE SCALE GENOMIC DNA]</scope>
</reference>
<reference evidence="3" key="2">
    <citation type="submission" date="2021-05" db="EMBL/GenBank/DDBJ databases">
        <authorList>
            <person name="Moolhuijzen P.M."/>
            <person name="Moffat C.S."/>
        </authorList>
    </citation>
    <scope>NUCLEOTIDE SEQUENCE</scope>
    <source>
        <strain evidence="3">86-124</strain>
    </source>
</reference>
<dbReference type="AlphaFoldDB" id="A0A2W1DGS5"/>
<dbReference type="InterPro" id="IPR024316">
    <property type="entry name" value="APQ12"/>
</dbReference>
<reference evidence="2" key="1">
    <citation type="journal article" date="2018" name="BMC Genomics">
        <title>Comparative genomics of the wheat fungal pathogen Pyrenophora tritici-repentis reveals chromosomal variations and genome plasticity.</title>
        <authorList>
            <person name="Moolhuijzen P."/>
            <person name="See P.T."/>
            <person name="Hane J.K."/>
            <person name="Shi G."/>
            <person name="Liu Z."/>
            <person name="Oliver R.P."/>
            <person name="Moffat C.S."/>
        </authorList>
    </citation>
    <scope>NUCLEOTIDE SEQUENCE [LARGE SCALE GENOMIC DNA]</scope>
    <source>
        <strain evidence="2">M4</strain>
    </source>
</reference>
<dbReference type="OMA" id="FIQDYAA"/>
<name>A0A2W1DGS5_9PLEO</name>
<protein>
    <submittedName>
        <fullName evidence="2">Apq12 domain containing protein</fullName>
    </submittedName>
    <submittedName>
        <fullName evidence="3">Nuclear pore assembly and biogenesis</fullName>
    </submittedName>
</protein>
<organism evidence="3 4">
    <name type="scientific">Pyrenophora tritici-repentis</name>
    <dbReference type="NCBI Taxonomy" id="45151"/>
    <lineage>
        <taxon>Eukaryota</taxon>
        <taxon>Fungi</taxon>
        <taxon>Dikarya</taxon>
        <taxon>Ascomycota</taxon>
        <taxon>Pezizomycotina</taxon>
        <taxon>Dothideomycetes</taxon>
        <taxon>Pleosporomycetidae</taxon>
        <taxon>Pleosporales</taxon>
        <taxon>Pleosporineae</taxon>
        <taxon>Pleosporaceae</taxon>
        <taxon>Pyrenophora</taxon>
    </lineage>
</organism>
<accession>A0A2W1DGS5</accession>
<keyword evidence="1" id="KW-1133">Transmembrane helix</keyword>